<name>A0ACC2N6G1_9HYME</name>
<dbReference type="Proteomes" id="UP001239111">
    <property type="component" value="Chromosome 4"/>
</dbReference>
<sequence>MSTYDEVQRAILVTKYSESCLRLYCIVLSSPAGSSSGDSHTCDSDRDVSCYICGEFELRNNRRSITKDNRISYKECYGFAMSVTAWSPDSLCSKCRVMLFQFCKFGKRDSLRIASPALWRKPSTREDCYFCMTDIQGISATTKCRIKYATVLTTTVPVLSPNLRQGASILIVSDVESGSEKVSQSEDKEGFETDEAESVGHGIEEDRVEQKAEVQDDASDKTSSNETSAEEDSEEDIPAGGECGSKLFNQKQLNDSVRYGGLSKDVAEFMAAELVRRKLVQPGTKSSNTDERGGDSAHFMKRSPFGGFHHDMPWIL</sequence>
<keyword evidence="2" id="KW-1185">Reference proteome</keyword>
<organism evidence="1 2">
    <name type="scientific">Eretmocerus hayati</name>
    <dbReference type="NCBI Taxonomy" id="131215"/>
    <lineage>
        <taxon>Eukaryota</taxon>
        <taxon>Metazoa</taxon>
        <taxon>Ecdysozoa</taxon>
        <taxon>Arthropoda</taxon>
        <taxon>Hexapoda</taxon>
        <taxon>Insecta</taxon>
        <taxon>Pterygota</taxon>
        <taxon>Neoptera</taxon>
        <taxon>Endopterygota</taxon>
        <taxon>Hymenoptera</taxon>
        <taxon>Apocrita</taxon>
        <taxon>Proctotrupomorpha</taxon>
        <taxon>Chalcidoidea</taxon>
        <taxon>Aphelinidae</taxon>
        <taxon>Aphelininae</taxon>
        <taxon>Eretmocerus</taxon>
    </lineage>
</organism>
<dbReference type="EMBL" id="CM056744">
    <property type="protein sequence ID" value="KAJ8666303.1"/>
    <property type="molecule type" value="Genomic_DNA"/>
</dbReference>
<accession>A0ACC2N6G1</accession>
<protein>
    <submittedName>
        <fullName evidence="1">Uncharacterized protein</fullName>
    </submittedName>
</protein>
<gene>
    <name evidence="1" type="ORF">QAD02_007965</name>
</gene>
<evidence type="ECO:0000313" key="1">
    <source>
        <dbReference type="EMBL" id="KAJ8666303.1"/>
    </source>
</evidence>
<comment type="caution">
    <text evidence="1">The sequence shown here is derived from an EMBL/GenBank/DDBJ whole genome shotgun (WGS) entry which is preliminary data.</text>
</comment>
<evidence type="ECO:0000313" key="2">
    <source>
        <dbReference type="Proteomes" id="UP001239111"/>
    </source>
</evidence>
<proteinExistence type="predicted"/>
<reference evidence="1" key="1">
    <citation type="submission" date="2023-04" db="EMBL/GenBank/DDBJ databases">
        <title>A chromosome-level genome assembly of the parasitoid wasp Eretmocerus hayati.</title>
        <authorList>
            <person name="Zhong Y."/>
            <person name="Liu S."/>
            <person name="Liu Y."/>
        </authorList>
    </citation>
    <scope>NUCLEOTIDE SEQUENCE</scope>
    <source>
        <strain evidence="1">ZJU_SS_LIU_2023</strain>
    </source>
</reference>